<dbReference type="OrthoDB" id="9799895at2"/>
<comment type="function">
    <text evidence="1 12">Required for the export of heme to the periplasm for the biogenesis of c-type cytochromes.</text>
</comment>
<name>A0A7H1J3A4_9GAMM</name>
<reference evidence="14 15" key="1">
    <citation type="submission" date="2020-09" db="EMBL/GenBank/DDBJ databases">
        <title>Complete genome sequence of an Arctic sea ice bacterium Marinomonas arctica BSI20414.</title>
        <authorList>
            <person name="Liao L."/>
            <person name="Chen B."/>
        </authorList>
    </citation>
    <scope>NUCLEOTIDE SEQUENCE [LARGE SCALE GENOMIC DNA]</scope>
    <source>
        <strain evidence="14 15">BSI20414</strain>
    </source>
</reference>
<keyword evidence="11 12" id="KW-0472">Membrane</keyword>
<dbReference type="GO" id="GO:0015232">
    <property type="term" value="F:heme transmembrane transporter activity"/>
    <property type="evidence" value="ECO:0007669"/>
    <property type="project" value="InterPro"/>
</dbReference>
<dbReference type="PANTHER" id="PTHR30070">
    <property type="entry name" value="HEME EXPORTER PROTEIN B"/>
    <property type="match status" value="1"/>
</dbReference>
<keyword evidence="8 13" id="KW-0812">Transmembrane</keyword>
<evidence type="ECO:0000256" key="3">
    <source>
        <dbReference type="ARBA" id="ARBA00010544"/>
    </source>
</evidence>
<evidence type="ECO:0000256" key="5">
    <source>
        <dbReference type="ARBA" id="ARBA00022448"/>
    </source>
</evidence>
<dbReference type="GO" id="GO:0017004">
    <property type="term" value="P:cytochrome complex assembly"/>
    <property type="evidence" value="ECO:0007669"/>
    <property type="project" value="UniProtKB-KW"/>
</dbReference>
<feature type="transmembrane region" description="Helical" evidence="13">
    <location>
        <begin position="21"/>
        <end position="39"/>
    </location>
</feature>
<evidence type="ECO:0000256" key="11">
    <source>
        <dbReference type="ARBA" id="ARBA00023136"/>
    </source>
</evidence>
<dbReference type="GO" id="GO:0005886">
    <property type="term" value="C:plasma membrane"/>
    <property type="evidence" value="ECO:0007669"/>
    <property type="project" value="UniProtKB-SubCell"/>
</dbReference>
<evidence type="ECO:0000313" key="14">
    <source>
        <dbReference type="EMBL" id="QNT04970.1"/>
    </source>
</evidence>
<feature type="transmembrane region" description="Helical" evidence="13">
    <location>
        <begin position="159"/>
        <end position="180"/>
    </location>
</feature>
<dbReference type="NCBIfam" id="TIGR01190">
    <property type="entry name" value="ccmB"/>
    <property type="match status" value="1"/>
</dbReference>
<evidence type="ECO:0000256" key="10">
    <source>
        <dbReference type="ARBA" id="ARBA00022989"/>
    </source>
</evidence>
<evidence type="ECO:0000256" key="12">
    <source>
        <dbReference type="PIRNR" id="PIRNR002764"/>
    </source>
</evidence>
<dbReference type="PANTHER" id="PTHR30070:SF1">
    <property type="entry name" value="CYTOCHROME C BIOGENESIS B-RELATED"/>
    <property type="match status" value="1"/>
</dbReference>
<dbReference type="KEGG" id="mard:IBG28_14880"/>
<feature type="transmembrane region" description="Helical" evidence="13">
    <location>
        <begin position="192"/>
        <end position="215"/>
    </location>
</feature>
<evidence type="ECO:0000256" key="4">
    <source>
        <dbReference type="ARBA" id="ARBA00016452"/>
    </source>
</evidence>
<evidence type="ECO:0000256" key="13">
    <source>
        <dbReference type="SAM" id="Phobius"/>
    </source>
</evidence>
<evidence type="ECO:0000256" key="2">
    <source>
        <dbReference type="ARBA" id="ARBA00004429"/>
    </source>
</evidence>
<dbReference type="InterPro" id="IPR026031">
    <property type="entry name" value="Cyt_c_CcmB_bac"/>
</dbReference>
<comment type="similarity">
    <text evidence="3 12">Belongs to the CcmB/CycW/HelB family.</text>
</comment>
<dbReference type="InterPro" id="IPR003544">
    <property type="entry name" value="Cyt_c_biogenesis_CcmB"/>
</dbReference>
<dbReference type="PRINTS" id="PR01414">
    <property type="entry name" value="CCMBBIOGNSIS"/>
</dbReference>
<feature type="transmembrane region" description="Helical" evidence="13">
    <location>
        <begin position="45"/>
        <end position="66"/>
    </location>
</feature>
<proteinExistence type="inferred from homology"/>
<dbReference type="PIRSF" id="PIRSF002764">
    <property type="entry name" value="CcmB"/>
    <property type="match status" value="1"/>
</dbReference>
<gene>
    <name evidence="14" type="primary">ccmB</name>
    <name evidence="14" type="ORF">IBG28_14880</name>
</gene>
<keyword evidence="6 12" id="KW-1003">Cell membrane</keyword>
<evidence type="ECO:0000256" key="6">
    <source>
        <dbReference type="ARBA" id="ARBA00022475"/>
    </source>
</evidence>
<keyword evidence="15" id="KW-1185">Reference proteome</keyword>
<organism evidence="14 15">
    <name type="scientific">Marinomonas arctica</name>
    <dbReference type="NCBI Taxonomy" id="383750"/>
    <lineage>
        <taxon>Bacteria</taxon>
        <taxon>Pseudomonadati</taxon>
        <taxon>Pseudomonadota</taxon>
        <taxon>Gammaproteobacteria</taxon>
        <taxon>Oceanospirillales</taxon>
        <taxon>Oceanospirillaceae</taxon>
        <taxon>Marinomonas</taxon>
    </lineage>
</organism>
<dbReference type="RefSeq" id="WP_111605371.1">
    <property type="nucleotide sequence ID" value="NZ_BMLJ01000001.1"/>
</dbReference>
<evidence type="ECO:0000256" key="8">
    <source>
        <dbReference type="ARBA" id="ARBA00022692"/>
    </source>
</evidence>
<dbReference type="Proteomes" id="UP000516370">
    <property type="component" value="Chromosome"/>
</dbReference>
<dbReference type="GO" id="GO:1903607">
    <property type="term" value="P:cytochrome c biosynthetic process"/>
    <property type="evidence" value="ECO:0007669"/>
    <property type="project" value="TreeGrafter"/>
</dbReference>
<keyword evidence="7 12" id="KW-0997">Cell inner membrane</keyword>
<keyword evidence="5 12" id="KW-0813">Transport</keyword>
<feature type="transmembrane region" description="Helical" evidence="13">
    <location>
        <begin position="87"/>
        <end position="114"/>
    </location>
</feature>
<dbReference type="AlphaFoldDB" id="A0A7H1J3A4"/>
<evidence type="ECO:0000313" key="15">
    <source>
        <dbReference type="Proteomes" id="UP000516370"/>
    </source>
</evidence>
<keyword evidence="9 12" id="KW-0201">Cytochrome c-type biogenesis</keyword>
<accession>A0A7H1J3A4</accession>
<protein>
    <recommendedName>
        <fullName evidence="4 12">Heme exporter protein B</fullName>
    </recommendedName>
</protein>
<evidence type="ECO:0000256" key="7">
    <source>
        <dbReference type="ARBA" id="ARBA00022519"/>
    </source>
</evidence>
<keyword evidence="10 13" id="KW-1133">Transmembrane helix</keyword>
<sequence length="221" mass="23804">MTYSSFLKAEFLVLWRRKQDVFNALLFFIIVVVLFPIGVNSSPEFLAPAAAGIIWCATVLAVLMALESTFKEDHRDGSLEQLVVSGLSLPLLIVLKIIAQWLVVMLPLLITMPLLAEMLYLPSSGFWALIGTLLVGSPSLFFIGVIGGALTVSIKQGAMLVMLLILPFYLPVIIFSTLAVKAAQAGLPYSGFLAMLLAMSLLSLVISPFMTAIAVKASVNA</sequence>
<evidence type="ECO:0000256" key="1">
    <source>
        <dbReference type="ARBA" id="ARBA00002442"/>
    </source>
</evidence>
<evidence type="ECO:0000256" key="9">
    <source>
        <dbReference type="ARBA" id="ARBA00022748"/>
    </source>
</evidence>
<dbReference type="Pfam" id="PF03379">
    <property type="entry name" value="CcmB"/>
    <property type="match status" value="1"/>
</dbReference>
<feature type="transmembrane region" description="Helical" evidence="13">
    <location>
        <begin position="126"/>
        <end position="152"/>
    </location>
</feature>
<dbReference type="EMBL" id="CP061081">
    <property type="protein sequence ID" value="QNT04970.1"/>
    <property type="molecule type" value="Genomic_DNA"/>
</dbReference>
<comment type="subcellular location">
    <subcellularLocation>
        <location evidence="2">Cell inner membrane</location>
        <topology evidence="2">Multi-pass membrane protein</topology>
    </subcellularLocation>
</comment>